<evidence type="ECO:0000313" key="2">
    <source>
        <dbReference type="Proteomes" id="UP000094043"/>
    </source>
</evidence>
<dbReference type="GeneID" id="91087021"/>
<protein>
    <submittedName>
        <fullName evidence="1">Uncharacterized protein</fullName>
    </submittedName>
</protein>
<dbReference type="RefSeq" id="XP_066068327.1">
    <property type="nucleotide sequence ID" value="XM_066212230.1"/>
</dbReference>
<proteinExistence type="predicted"/>
<name>A0AAJ8JSK3_9TREE</name>
<organism evidence="1 2">
    <name type="scientific">Cryptococcus depauperatus CBS 7841</name>
    <dbReference type="NCBI Taxonomy" id="1295531"/>
    <lineage>
        <taxon>Eukaryota</taxon>
        <taxon>Fungi</taxon>
        <taxon>Dikarya</taxon>
        <taxon>Basidiomycota</taxon>
        <taxon>Agaricomycotina</taxon>
        <taxon>Tremellomycetes</taxon>
        <taxon>Tremellales</taxon>
        <taxon>Cryptococcaceae</taxon>
        <taxon>Cryptococcus</taxon>
    </lineage>
</organism>
<reference evidence="1" key="3">
    <citation type="submission" date="2024-01" db="EMBL/GenBank/DDBJ databases">
        <authorList>
            <person name="Coelho M.A."/>
            <person name="David-Palma M."/>
            <person name="Shea T."/>
            <person name="Sun S."/>
            <person name="Cuomo C.A."/>
            <person name="Heitman J."/>
        </authorList>
    </citation>
    <scope>NUCLEOTIDE SEQUENCE</scope>
    <source>
        <strain evidence="1">CBS 7841</strain>
    </source>
</reference>
<dbReference type="KEGG" id="cdep:91087021"/>
<reference evidence="1" key="1">
    <citation type="submission" date="2016-06" db="EMBL/GenBank/DDBJ databases">
        <authorList>
            <person name="Cuomo C."/>
            <person name="Litvintseva A."/>
            <person name="Heitman J."/>
            <person name="Chen Y."/>
            <person name="Sun S."/>
            <person name="Springer D."/>
            <person name="Dromer F."/>
            <person name="Young S."/>
            <person name="Zeng Q."/>
            <person name="Chapman S."/>
            <person name="Gujja S."/>
            <person name="Saif S."/>
            <person name="Birren B."/>
        </authorList>
    </citation>
    <scope>NUCLEOTIDE SEQUENCE</scope>
    <source>
        <strain evidence="1">CBS 7841</strain>
    </source>
</reference>
<sequence>MAMRKSFPIAAIPLPGHLPNGATRSAAHNDKLPYGLGPHGPASAVLVPFVAEALPGHRLGPAWIAERRHACSDISAWLRYYGSVVQRYDGTRDLANVQGFRLIFPAIGCFGAAHLGGGCDCSYFQLRNEDWPL</sequence>
<accession>A0AAJ8JSK3</accession>
<dbReference type="AlphaFoldDB" id="A0AAJ8JSK3"/>
<gene>
    <name evidence="1" type="ORF">L203_102810</name>
</gene>
<reference evidence="1" key="2">
    <citation type="journal article" date="2022" name="Elife">
        <title>Obligate sexual reproduction of a homothallic fungus closely related to the Cryptococcus pathogenic species complex.</title>
        <authorList>
            <person name="Passer A.R."/>
            <person name="Clancey S.A."/>
            <person name="Shea T."/>
            <person name="David-Palma M."/>
            <person name="Averette A.F."/>
            <person name="Boekhout T."/>
            <person name="Porcel B.M."/>
            <person name="Nowrousian M."/>
            <person name="Cuomo C.A."/>
            <person name="Sun S."/>
            <person name="Heitman J."/>
            <person name="Coelho M.A."/>
        </authorList>
    </citation>
    <scope>NUCLEOTIDE SEQUENCE</scope>
    <source>
        <strain evidence="1">CBS 7841</strain>
    </source>
</reference>
<dbReference type="EMBL" id="CP143786">
    <property type="protein sequence ID" value="WVN87627.1"/>
    <property type="molecule type" value="Genomic_DNA"/>
</dbReference>
<evidence type="ECO:0000313" key="1">
    <source>
        <dbReference type="EMBL" id="WVN87627.1"/>
    </source>
</evidence>
<keyword evidence="2" id="KW-1185">Reference proteome</keyword>
<dbReference type="Proteomes" id="UP000094043">
    <property type="component" value="Chromosome 3"/>
</dbReference>